<gene>
    <name evidence="1" type="ORF">GCM10023313_07310</name>
</gene>
<protein>
    <submittedName>
        <fullName evidence="1">Uncharacterized protein</fullName>
    </submittedName>
</protein>
<evidence type="ECO:0000313" key="1">
    <source>
        <dbReference type="EMBL" id="GAA4907075.1"/>
    </source>
</evidence>
<name>A0ABP9FLZ5_9SPHI</name>
<organism evidence="1 2">
    <name type="scientific">Mucilaginibacter defluvii</name>
    <dbReference type="NCBI Taxonomy" id="1196019"/>
    <lineage>
        <taxon>Bacteria</taxon>
        <taxon>Pseudomonadati</taxon>
        <taxon>Bacteroidota</taxon>
        <taxon>Sphingobacteriia</taxon>
        <taxon>Sphingobacteriales</taxon>
        <taxon>Sphingobacteriaceae</taxon>
        <taxon>Mucilaginibacter</taxon>
    </lineage>
</organism>
<accession>A0ABP9FLZ5</accession>
<comment type="caution">
    <text evidence="1">The sequence shown here is derived from an EMBL/GenBank/DDBJ whole genome shotgun (WGS) entry which is preliminary data.</text>
</comment>
<sequence length="64" mass="7341">MGELQKHTEDKFKNQWGWIDLAMQVAKESLTSFFIVMNKPVLEVLTLAGYLSAKVELIESRAKK</sequence>
<keyword evidence="2" id="KW-1185">Reference proteome</keyword>
<proteinExistence type="predicted"/>
<reference evidence="2" key="1">
    <citation type="journal article" date="2019" name="Int. J. Syst. Evol. Microbiol.">
        <title>The Global Catalogue of Microorganisms (GCM) 10K type strain sequencing project: providing services to taxonomists for standard genome sequencing and annotation.</title>
        <authorList>
            <consortium name="The Broad Institute Genomics Platform"/>
            <consortium name="The Broad Institute Genome Sequencing Center for Infectious Disease"/>
            <person name="Wu L."/>
            <person name="Ma J."/>
        </authorList>
    </citation>
    <scope>NUCLEOTIDE SEQUENCE [LARGE SCALE GENOMIC DNA]</scope>
    <source>
        <strain evidence="2">JCM 18283</strain>
    </source>
</reference>
<dbReference type="RefSeq" id="WP_345329551.1">
    <property type="nucleotide sequence ID" value="NZ_BAABJI010000001.1"/>
</dbReference>
<dbReference type="EMBL" id="BAABJI010000001">
    <property type="protein sequence ID" value="GAA4907075.1"/>
    <property type="molecule type" value="Genomic_DNA"/>
</dbReference>
<dbReference type="Proteomes" id="UP001501436">
    <property type="component" value="Unassembled WGS sequence"/>
</dbReference>
<evidence type="ECO:0000313" key="2">
    <source>
        <dbReference type="Proteomes" id="UP001501436"/>
    </source>
</evidence>